<gene>
    <name evidence="1" type="ORF">Tco_1089886</name>
</gene>
<evidence type="ECO:0000313" key="2">
    <source>
        <dbReference type="Proteomes" id="UP001151760"/>
    </source>
</evidence>
<evidence type="ECO:0000313" key="1">
    <source>
        <dbReference type="EMBL" id="GJT94368.1"/>
    </source>
</evidence>
<organism evidence="1 2">
    <name type="scientific">Tanacetum coccineum</name>
    <dbReference type="NCBI Taxonomy" id="301880"/>
    <lineage>
        <taxon>Eukaryota</taxon>
        <taxon>Viridiplantae</taxon>
        <taxon>Streptophyta</taxon>
        <taxon>Embryophyta</taxon>
        <taxon>Tracheophyta</taxon>
        <taxon>Spermatophyta</taxon>
        <taxon>Magnoliopsida</taxon>
        <taxon>eudicotyledons</taxon>
        <taxon>Gunneridae</taxon>
        <taxon>Pentapetalae</taxon>
        <taxon>asterids</taxon>
        <taxon>campanulids</taxon>
        <taxon>Asterales</taxon>
        <taxon>Asteraceae</taxon>
        <taxon>Asteroideae</taxon>
        <taxon>Anthemideae</taxon>
        <taxon>Anthemidinae</taxon>
        <taxon>Tanacetum</taxon>
    </lineage>
</organism>
<dbReference type="Proteomes" id="UP001151760">
    <property type="component" value="Unassembled WGS sequence"/>
</dbReference>
<sequence>MDDPNITMEEYIRFEEEKSRRCGKVYNWETATYGKIWDNEDVYDLGSVETEFPAIAFNDTISFDESDDEDCMVIFDKNSFSYKIIYVNNLKTNSKNDNDKVNMPSLLSPGPTVSCFDDLDFFNDLENEFPAIIYNDAQTSKLDDLDYFKDFENEFPAIVYNDAQTSKLDDLDYFKDFENEFPAIVYNDAQTSKSYLLIELILNPQHIDEFNLKDETSLSKCDEEEQNVLNFNYLFPFNVIYPNDSKSDKDNDDDKVDIDHSSGDLSVKPLPDVINTDVGAYAQGIVDTTYSLNEYNVFDTSINTAYHGDLLNENDEVGEVSTSLEVLEY</sequence>
<dbReference type="EMBL" id="BQNB010020289">
    <property type="protein sequence ID" value="GJT94368.1"/>
    <property type="molecule type" value="Genomic_DNA"/>
</dbReference>
<reference evidence="1" key="1">
    <citation type="journal article" date="2022" name="Int. J. Mol. Sci.">
        <title>Draft Genome of Tanacetum Coccineum: Genomic Comparison of Closely Related Tanacetum-Family Plants.</title>
        <authorList>
            <person name="Yamashiro T."/>
            <person name="Shiraishi A."/>
            <person name="Nakayama K."/>
            <person name="Satake H."/>
        </authorList>
    </citation>
    <scope>NUCLEOTIDE SEQUENCE</scope>
</reference>
<proteinExistence type="predicted"/>
<accession>A0ABQ5I2N5</accession>
<comment type="caution">
    <text evidence="1">The sequence shown here is derived from an EMBL/GenBank/DDBJ whole genome shotgun (WGS) entry which is preliminary data.</text>
</comment>
<keyword evidence="2" id="KW-1185">Reference proteome</keyword>
<reference evidence="1" key="2">
    <citation type="submission" date="2022-01" db="EMBL/GenBank/DDBJ databases">
        <authorList>
            <person name="Yamashiro T."/>
            <person name="Shiraishi A."/>
            <person name="Satake H."/>
            <person name="Nakayama K."/>
        </authorList>
    </citation>
    <scope>NUCLEOTIDE SEQUENCE</scope>
</reference>
<name>A0ABQ5I2N5_9ASTR</name>
<protein>
    <submittedName>
        <fullName evidence="1">Uncharacterized protein</fullName>
    </submittedName>
</protein>